<sequence length="206" mass="21892">MGPSAFNHNEYQEKQPLSKRIRYVIIFGIMILFAAVAVAISMSKGHFRAADAPTAVKATTATPPEPSKVPSNVEAPAQNKAVEEAKEEPPQVQAPQVIYYQAPAPRVGNYRKNAYTVRLASAGTASTISTFGSNGQSGNGGGQAQQANPGDLTNLLAGLGGENPAAAWGRGNAPDPNGWNRKAEFMKQGLPEDYSPYLPQGLQFHQ</sequence>
<evidence type="ECO:0000256" key="2">
    <source>
        <dbReference type="SAM" id="Phobius"/>
    </source>
</evidence>
<dbReference type="Proteomes" id="UP000003806">
    <property type="component" value="Chromosome"/>
</dbReference>
<keyword evidence="2" id="KW-1133">Transmembrane helix</keyword>
<organism evidence="3 4">
    <name type="scientific">Jonquetella anthropi DSM 22815</name>
    <dbReference type="NCBI Taxonomy" id="885272"/>
    <lineage>
        <taxon>Bacteria</taxon>
        <taxon>Thermotogati</taxon>
        <taxon>Synergistota</taxon>
        <taxon>Synergistia</taxon>
        <taxon>Synergistales</taxon>
        <taxon>Dethiosulfovibrionaceae</taxon>
        <taxon>Jonquetella</taxon>
    </lineage>
</organism>
<evidence type="ECO:0000256" key="1">
    <source>
        <dbReference type="SAM" id="MobiDB-lite"/>
    </source>
</evidence>
<evidence type="ECO:0000313" key="3">
    <source>
        <dbReference type="EMBL" id="EHM13610.1"/>
    </source>
</evidence>
<dbReference type="STRING" id="885272.JonanDRAFT_1244"/>
<proteinExistence type="predicted"/>
<feature type="region of interest" description="Disordered" evidence="1">
    <location>
        <begin position="58"/>
        <end position="89"/>
    </location>
</feature>
<keyword evidence="2" id="KW-0472">Membrane</keyword>
<feature type="transmembrane region" description="Helical" evidence="2">
    <location>
        <begin position="20"/>
        <end position="40"/>
    </location>
</feature>
<dbReference type="AlphaFoldDB" id="H0UM34"/>
<evidence type="ECO:0000313" key="4">
    <source>
        <dbReference type="Proteomes" id="UP000003806"/>
    </source>
</evidence>
<gene>
    <name evidence="3" type="ORF">JonanDRAFT_1244</name>
</gene>
<accession>H0UM34</accession>
<keyword evidence="2" id="KW-0812">Transmembrane</keyword>
<dbReference type="HOGENOM" id="CLU_1330459_0_0_0"/>
<protein>
    <submittedName>
        <fullName evidence="3">Uncharacterized protein</fullName>
    </submittedName>
</protein>
<keyword evidence="4" id="KW-1185">Reference proteome</keyword>
<reference evidence="3 4" key="1">
    <citation type="submission" date="2011-11" db="EMBL/GenBank/DDBJ databases">
        <title>The Noncontiguous Finished genome of Jonquetella anthropi DSM 22815.</title>
        <authorList>
            <consortium name="US DOE Joint Genome Institute (JGI-PGF)"/>
            <person name="Lucas S."/>
            <person name="Copeland A."/>
            <person name="Lapidus A."/>
            <person name="Glavina del Rio T."/>
            <person name="Dalin E."/>
            <person name="Tice H."/>
            <person name="Bruce D."/>
            <person name="Goodwin L."/>
            <person name="Pitluck S."/>
            <person name="Peters L."/>
            <person name="Mikhailova N."/>
            <person name="Held B."/>
            <person name="Kyrpides N."/>
            <person name="Mavromatis K."/>
            <person name="Ivanova N."/>
            <person name="Markowitz V."/>
            <person name="Cheng J.-F."/>
            <person name="Hugenholtz P."/>
            <person name="Woyke T."/>
            <person name="Wu D."/>
            <person name="Gronow S."/>
            <person name="Wellnitz S."/>
            <person name="Brambilla E."/>
            <person name="Klenk H.-P."/>
            <person name="Eisen J.A."/>
        </authorList>
    </citation>
    <scope>NUCLEOTIDE SEQUENCE [LARGE SCALE GENOMIC DNA]</scope>
    <source>
        <strain evidence="3 4">DSM 22815</strain>
    </source>
</reference>
<name>H0UM34_9BACT</name>
<feature type="region of interest" description="Disordered" evidence="1">
    <location>
        <begin position="133"/>
        <end position="182"/>
    </location>
</feature>
<dbReference type="EMBL" id="CM001376">
    <property type="protein sequence ID" value="EHM13610.1"/>
    <property type="molecule type" value="Genomic_DNA"/>
</dbReference>